<gene>
    <name evidence="2" type="ORF">GRAN_2630</name>
</gene>
<organism evidence="2 3">
    <name type="scientific">Granulicella sibirica</name>
    <dbReference type="NCBI Taxonomy" id="2479048"/>
    <lineage>
        <taxon>Bacteria</taxon>
        <taxon>Pseudomonadati</taxon>
        <taxon>Acidobacteriota</taxon>
        <taxon>Terriglobia</taxon>
        <taxon>Terriglobales</taxon>
        <taxon>Acidobacteriaceae</taxon>
        <taxon>Granulicella</taxon>
    </lineage>
</organism>
<reference evidence="3" key="2">
    <citation type="submission" date="2019-02" db="EMBL/GenBank/DDBJ databases">
        <title>Granulicella sibirica sp. nov., a psychrotolerant acidobacterium isolated from an organic soil layer in forested tundra, West Siberia.</title>
        <authorList>
            <person name="Oshkin I.Y."/>
            <person name="Kulichevskaya I.S."/>
            <person name="Rijpstra W.I.C."/>
            <person name="Sinninghe Damste J.S."/>
            <person name="Rakitin A.L."/>
            <person name="Ravin N.V."/>
            <person name="Dedysh S.N."/>
        </authorList>
    </citation>
    <scope>NUCLEOTIDE SEQUENCE [LARGE SCALE GENOMIC DNA]</scope>
    <source>
        <strain evidence="3">AF10</strain>
    </source>
</reference>
<accession>A0A4Q0SXC3</accession>
<proteinExistence type="predicted"/>
<dbReference type="AlphaFoldDB" id="A0A4Q0SXC3"/>
<evidence type="ECO:0000313" key="3">
    <source>
        <dbReference type="Proteomes" id="UP000289437"/>
    </source>
</evidence>
<feature type="compositionally biased region" description="Basic residues" evidence="1">
    <location>
        <begin position="1"/>
        <end position="17"/>
    </location>
</feature>
<dbReference type="Proteomes" id="UP000289437">
    <property type="component" value="Unassembled WGS sequence"/>
</dbReference>
<feature type="region of interest" description="Disordered" evidence="1">
    <location>
        <begin position="1"/>
        <end position="47"/>
    </location>
</feature>
<comment type="caution">
    <text evidence="2">The sequence shown here is derived from an EMBL/GenBank/DDBJ whole genome shotgun (WGS) entry which is preliminary data.</text>
</comment>
<evidence type="ECO:0000256" key="1">
    <source>
        <dbReference type="SAM" id="MobiDB-lite"/>
    </source>
</evidence>
<evidence type="ECO:0000313" key="2">
    <source>
        <dbReference type="EMBL" id="RXH55773.1"/>
    </source>
</evidence>
<reference evidence="2 3" key="1">
    <citation type="submission" date="2018-11" db="EMBL/GenBank/DDBJ databases">
        <authorList>
            <person name="Mardanov A.V."/>
            <person name="Ravin N.V."/>
            <person name="Dedysh S.N."/>
        </authorList>
    </citation>
    <scope>NUCLEOTIDE SEQUENCE [LARGE SCALE GENOMIC DNA]</scope>
    <source>
        <strain evidence="2 3">AF10</strain>
    </source>
</reference>
<sequence>MKKLCRGQPNHRHHHPSLSRNNPNITLSSTFKSPATSLTVSRIPPLK</sequence>
<name>A0A4Q0SXC3_9BACT</name>
<feature type="compositionally biased region" description="Polar residues" evidence="1">
    <location>
        <begin position="18"/>
        <end position="40"/>
    </location>
</feature>
<protein>
    <submittedName>
        <fullName evidence="2">Uncharacterized protein</fullName>
    </submittedName>
</protein>
<keyword evidence="3" id="KW-1185">Reference proteome</keyword>
<dbReference type="RefSeq" id="WP_161570953.1">
    <property type="nucleotide sequence ID" value="NZ_RDSM01000002.1"/>
</dbReference>
<dbReference type="EMBL" id="RDSM01000002">
    <property type="protein sequence ID" value="RXH55773.1"/>
    <property type="molecule type" value="Genomic_DNA"/>
</dbReference>